<evidence type="ECO:0000313" key="2">
    <source>
        <dbReference type="EMBL" id="KIM28773.1"/>
    </source>
</evidence>
<sequence length="371" mass="39702">GGIIGATTAYYLTRHPRFGPDVSVHIVEACHIAAGASGKAGGFLAKDWHRGPTASLAALSFNLHQELADEHGGAARWGYRRVSTVQVSINASRRSKKVPGVDWIDGVTNSDVLTHKNSIMGTPDSTAQVTPDQFTKVMVELAQERSVKLTIATVDGLEFAEDGESPLNILATDESGEQVKIQATDVIFAAGPWTSSVAKKLLGKKASAALDIIPSPCSTSVIFRPSIPTSSHSLFTELSTPDGVSTSPEVYPRADGTLYMCGDHTDPLRQRPFTQKATDATPSEIAIKNHQKRLEFISEKFKDAKIESTQACFRPESTRNKPIIGNLGKGLWMASGHSVWGICNGPGTGKVMAELILDGEVKSADIRGLKP</sequence>
<dbReference type="InterPro" id="IPR036188">
    <property type="entry name" value="FAD/NAD-bd_sf"/>
</dbReference>
<accession>A0A0C2WRI2</accession>
<gene>
    <name evidence="2" type="ORF">M408DRAFT_69262</name>
</gene>
<evidence type="ECO:0000259" key="1">
    <source>
        <dbReference type="Pfam" id="PF01266"/>
    </source>
</evidence>
<dbReference type="PANTHER" id="PTHR13847">
    <property type="entry name" value="SARCOSINE DEHYDROGENASE-RELATED"/>
    <property type="match status" value="1"/>
</dbReference>
<dbReference type="GO" id="GO:0005829">
    <property type="term" value="C:cytosol"/>
    <property type="evidence" value="ECO:0007669"/>
    <property type="project" value="GOC"/>
</dbReference>
<keyword evidence="3" id="KW-1185">Reference proteome</keyword>
<protein>
    <recommendedName>
        <fullName evidence="1">FAD dependent oxidoreductase domain-containing protein</fullName>
    </recommendedName>
</protein>
<reference evidence="3" key="2">
    <citation type="submission" date="2015-01" db="EMBL/GenBank/DDBJ databases">
        <title>Evolutionary Origins and Diversification of the Mycorrhizal Mutualists.</title>
        <authorList>
            <consortium name="DOE Joint Genome Institute"/>
            <consortium name="Mycorrhizal Genomics Consortium"/>
            <person name="Kohler A."/>
            <person name="Kuo A."/>
            <person name="Nagy L.G."/>
            <person name="Floudas D."/>
            <person name="Copeland A."/>
            <person name="Barry K.W."/>
            <person name="Cichocki N."/>
            <person name="Veneault-Fourrey C."/>
            <person name="LaButti K."/>
            <person name="Lindquist E.A."/>
            <person name="Lipzen A."/>
            <person name="Lundell T."/>
            <person name="Morin E."/>
            <person name="Murat C."/>
            <person name="Riley R."/>
            <person name="Ohm R."/>
            <person name="Sun H."/>
            <person name="Tunlid A."/>
            <person name="Henrissat B."/>
            <person name="Grigoriev I.V."/>
            <person name="Hibbett D.S."/>
            <person name="Martin F."/>
        </authorList>
    </citation>
    <scope>NUCLEOTIDE SEQUENCE [LARGE SCALE GENOMIC DNA]</scope>
    <source>
        <strain evidence="3">MAFF 305830</strain>
    </source>
</reference>
<dbReference type="Pfam" id="PF01266">
    <property type="entry name" value="DAO"/>
    <property type="match status" value="1"/>
</dbReference>
<dbReference type="OrthoDB" id="498204at2759"/>
<proteinExistence type="predicted"/>
<dbReference type="AlphaFoldDB" id="A0A0C2WRI2"/>
<dbReference type="GO" id="GO:0005770">
    <property type="term" value="C:late endosome"/>
    <property type="evidence" value="ECO:0007669"/>
    <property type="project" value="TreeGrafter"/>
</dbReference>
<feature type="non-terminal residue" evidence="2">
    <location>
        <position position="1"/>
    </location>
</feature>
<feature type="domain" description="FAD dependent oxidoreductase" evidence="1">
    <location>
        <begin position="1"/>
        <end position="355"/>
    </location>
</feature>
<dbReference type="GO" id="GO:0042147">
    <property type="term" value="P:retrograde transport, endosome to Golgi"/>
    <property type="evidence" value="ECO:0007669"/>
    <property type="project" value="TreeGrafter"/>
</dbReference>
<dbReference type="SUPFAM" id="SSF51905">
    <property type="entry name" value="FAD/NAD(P)-binding domain"/>
    <property type="match status" value="1"/>
</dbReference>
<dbReference type="Gene3D" id="3.30.9.10">
    <property type="entry name" value="D-Amino Acid Oxidase, subunit A, domain 2"/>
    <property type="match status" value="1"/>
</dbReference>
<dbReference type="PANTHER" id="PTHR13847:SF150">
    <property type="entry name" value="OXIDOREDUCTASE TDA3-RELATED"/>
    <property type="match status" value="1"/>
</dbReference>
<dbReference type="STRING" id="933852.A0A0C2WRI2"/>
<dbReference type="Gene3D" id="3.50.50.60">
    <property type="entry name" value="FAD/NAD(P)-binding domain"/>
    <property type="match status" value="1"/>
</dbReference>
<dbReference type="EMBL" id="KN824291">
    <property type="protein sequence ID" value="KIM28773.1"/>
    <property type="molecule type" value="Genomic_DNA"/>
</dbReference>
<dbReference type="InterPro" id="IPR006076">
    <property type="entry name" value="FAD-dep_OxRdtase"/>
</dbReference>
<organism evidence="2 3">
    <name type="scientific">Serendipita vermifera MAFF 305830</name>
    <dbReference type="NCBI Taxonomy" id="933852"/>
    <lineage>
        <taxon>Eukaryota</taxon>
        <taxon>Fungi</taxon>
        <taxon>Dikarya</taxon>
        <taxon>Basidiomycota</taxon>
        <taxon>Agaricomycotina</taxon>
        <taxon>Agaricomycetes</taxon>
        <taxon>Sebacinales</taxon>
        <taxon>Serendipitaceae</taxon>
        <taxon>Serendipita</taxon>
    </lineage>
</organism>
<dbReference type="Proteomes" id="UP000054097">
    <property type="component" value="Unassembled WGS sequence"/>
</dbReference>
<evidence type="ECO:0000313" key="3">
    <source>
        <dbReference type="Proteomes" id="UP000054097"/>
    </source>
</evidence>
<reference evidence="2 3" key="1">
    <citation type="submission" date="2014-04" db="EMBL/GenBank/DDBJ databases">
        <authorList>
            <consortium name="DOE Joint Genome Institute"/>
            <person name="Kuo A."/>
            <person name="Zuccaro A."/>
            <person name="Kohler A."/>
            <person name="Nagy L.G."/>
            <person name="Floudas D."/>
            <person name="Copeland A."/>
            <person name="Barry K.W."/>
            <person name="Cichocki N."/>
            <person name="Veneault-Fourrey C."/>
            <person name="LaButti K."/>
            <person name="Lindquist E.A."/>
            <person name="Lipzen A."/>
            <person name="Lundell T."/>
            <person name="Morin E."/>
            <person name="Murat C."/>
            <person name="Sun H."/>
            <person name="Tunlid A."/>
            <person name="Henrissat B."/>
            <person name="Grigoriev I.V."/>
            <person name="Hibbett D.S."/>
            <person name="Martin F."/>
            <person name="Nordberg H.P."/>
            <person name="Cantor M.N."/>
            <person name="Hua S.X."/>
        </authorList>
    </citation>
    <scope>NUCLEOTIDE SEQUENCE [LARGE SCALE GENOMIC DNA]</scope>
    <source>
        <strain evidence="2 3">MAFF 305830</strain>
    </source>
</reference>
<dbReference type="HOGENOM" id="CLU_007884_14_0_1"/>
<name>A0A0C2WRI2_SERVB</name>